<dbReference type="GO" id="GO:0004674">
    <property type="term" value="F:protein serine/threonine kinase activity"/>
    <property type="evidence" value="ECO:0007669"/>
    <property type="project" value="TreeGrafter"/>
</dbReference>
<dbReference type="InterPro" id="IPR011009">
    <property type="entry name" value="Kinase-like_dom_sf"/>
</dbReference>
<evidence type="ECO:0000313" key="2">
    <source>
        <dbReference type="EMBL" id="KDO27897.1"/>
    </source>
</evidence>
<keyword evidence="2" id="KW-0418">Kinase</keyword>
<dbReference type="PROSITE" id="PS50011">
    <property type="entry name" value="PROTEIN_KINASE_DOM"/>
    <property type="match status" value="1"/>
</dbReference>
<dbReference type="OMA" id="GHYENAP"/>
<dbReference type="PANTHER" id="PTHR44329:SF214">
    <property type="entry name" value="PROTEIN KINASE DOMAIN-CONTAINING PROTEIN"/>
    <property type="match status" value="1"/>
</dbReference>
<keyword evidence="3" id="KW-1185">Reference proteome</keyword>
<reference evidence="2 3" key="1">
    <citation type="journal article" date="2013" name="PLoS Genet.">
        <title>Distinctive expansion of potential virulence genes in the genome of the oomycete fish pathogen Saprolegnia parasitica.</title>
        <authorList>
            <person name="Jiang R.H."/>
            <person name="de Bruijn I."/>
            <person name="Haas B.J."/>
            <person name="Belmonte R."/>
            <person name="Lobach L."/>
            <person name="Christie J."/>
            <person name="van den Ackerveken G."/>
            <person name="Bottin A."/>
            <person name="Bulone V."/>
            <person name="Diaz-Moreno S.M."/>
            <person name="Dumas B."/>
            <person name="Fan L."/>
            <person name="Gaulin E."/>
            <person name="Govers F."/>
            <person name="Grenville-Briggs L.J."/>
            <person name="Horner N.R."/>
            <person name="Levin J.Z."/>
            <person name="Mammella M."/>
            <person name="Meijer H.J."/>
            <person name="Morris P."/>
            <person name="Nusbaum C."/>
            <person name="Oome S."/>
            <person name="Phillips A.J."/>
            <person name="van Rooyen D."/>
            <person name="Rzeszutek E."/>
            <person name="Saraiva M."/>
            <person name="Secombes C.J."/>
            <person name="Seidl M.F."/>
            <person name="Snel B."/>
            <person name="Stassen J.H."/>
            <person name="Sykes S."/>
            <person name="Tripathy S."/>
            <person name="van den Berg H."/>
            <person name="Vega-Arreguin J.C."/>
            <person name="Wawra S."/>
            <person name="Young S.K."/>
            <person name="Zeng Q."/>
            <person name="Dieguez-Uribeondo J."/>
            <person name="Russ C."/>
            <person name="Tyler B.M."/>
            <person name="van West P."/>
        </authorList>
    </citation>
    <scope>NUCLEOTIDE SEQUENCE [LARGE SCALE GENOMIC DNA]</scope>
    <source>
        <strain evidence="2 3">CBS 223.65</strain>
    </source>
</reference>
<dbReference type="Pfam" id="PF00069">
    <property type="entry name" value="Pkinase"/>
    <property type="match status" value="1"/>
</dbReference>
<dbReference type="AlphaFoldDB" id="A0A067CM45"/>
<dbReference type="PIRSF" id="PIRSF000654">
    <property type="entry name" value="Integrin-linked_kinase"/>
    <property type="match status" value="1"/>
</dbReference>
<dbReference type="GO" id="GO:0005524">
    <property type="term" value="F:ATP binding"/>
    <property type="evidence" value="ECO:0007669"/>
    <property type="project" value="InterPro"/>
</dbReference>
<dbReference type="PANTHER" id="PTHR44329">
    <property type="entry name" value="SERINE/THREONINE-PROTEIN KINASE TNNI3K-RELATED"/>
    <property type="match status" value="1"/>
</dbReference>
<keyword evidence="2" id="KW-0808">Transferase</keyword>
<accession>A0A067CM45</accession>
<dbReference type="EMBL" id="KK583214">
    <property type="protein sequence ID" value="KDO27897.1"/>
    <property type="molecule type" value="Genomic_DNA"/>
</dbReference>
<organism evidence="2 3">
    <name type="scientific">Saprolegnia parasitica (strain CBS 223.65)</name>
    <dbReference type="NCBI Taxonomy" id="695850"/>
    <lineage>
        <taxon>Eukaryota</taxon>
        <taxon>Sar</taxon>
        <taxon>Stramenopiles</taxon>
        <taxon>Oomycota</taxon>
        <taxon>Saprolegniomycetes</taxon>
        <taxon>Saprolegniales</taxon>
        <taxon>Saprolegniaceae</taxon>
        <taxon>Saprolegnia</taxon>
    </lineage>
</organism>
<name>A0A067CM45_SAPPC</name>
<dbReference type="SUPFAM" id="SSF56112">
    <property type="entry name" value="Protein kinase-like (PK-like)"/>
    <property type="match status" value="1"/>
</dbReference>
<dbReference type="InterPro" id="IPR000719">
    <property type="entry name" value="Prot_kinase_dom"/>
</dbReference>
<sequence length="260" mass="28271">MDAITYSHVLSTGGHGHVWLGHYENAPVAIKTLRNVHSSAAQAAFAREIQLMTSLASPHIVSCLGVTWSPDGDLRLVVEYMDQTDLREFLQKTNPISFPWPLKVASLTSHPPPRPQVQNILLDTVKGTKLMDFGEARVEAPETMTAGVGTCRWTAPEVLRGGRYSVAADIYSFGMVIAEMDAHNIPYALERDPSTGAPLVDAMIVTRVLQGSLRPVFSAACPAWLRDLALRCVEANPQSRPTAADLGALLRRGDHGHMAV</sequence>
<dbReference type="VEuPathDB" id="FungiDB:SPRG_07170"/>
<dbReference type="InterPro" id="IPR051681">
    <property type="entry name" value="Ser/Thr_Kinases-Pseudokinases"/>
</dbReference>
<evidence type="ECO:0000313" key="3">
    <source>
        <dbReference type="Proteomes" id="UP000030745"/>
    </source>
</evidence>
<dbReference type="RefSeq" id="XP_012201354.1">
    <property type="nucleotide sequence ID" value="XM_012345964.1"/>
</dbReference>
<dbReference type="Proteomes" id="UP000030745">
    <property type="component" value="Unassembled WGS sequence"/>
</dbReference>
<evidence type="ECO:0000259" key="1">
    <source>
        <dbReference type="PROSITE" id="PS50011"/>
    </source>
</evidence>
<dbReference type="KEGG" id="spar:SPRG_07170"/>
<dbReference type="Gene3D" id="1.10.510.10">
    <property type="entry name" value="Transferase(Phosphotransferase) domain 1"/>
    <property type="match status" value="2"/>
</dbReference>
<protein>
    <submittedName>
        <fullName evidence="2">TKL protein kinase</fullName>
    </submittedName>
</protein>
<proteinExistence type="predicted"/>
<dbReference type="GeneID" id="24129468"/>
<feature type="domain" description="Protein kinase" evidence="1">
    <location>
        <begin position="4"/>
        <end position="258"/>
    </location>
</feature>
<dbReference type="InterPro" id="IPR001245">
    <property type="entry name" value="Ser-Thr/Tyr_kinase_cat_dom"/>
</dbReference>
<gene>
    <name evidence="2" type="ORF">SPRG_07170</name>
</gene>
<dbReference type="OrthoDB" id="68952at2759"/>
<dbReference type="STRING" id="695850.A0A067CM45"/>
<dbReference type="Pfam" id="PF07714">
    <property type="entry name" value="PK_Tyr_Ser-Thr"/>
    <property type="match status" value="1"/>
</dbReference>